<dbReference type="RefSeq" id="WP_239130079.1">
    <property type="nucleotide sequence ID" value="NZ_BAAAYJ010000071.1"/>
</dbReference>
<dbReference type="GO" id="GO:0070273">
    <property type="term" value="F:phosphatidylinositol-4-phosphate binding"/>
    <property type="evidence" value="ECO:0007669"/>
    <property type="project" value="InterPro"/>
</dbReference>
<dbReference type="AlphaFoldDB" id="A0A919JN47"/>
<evidence type="ECO:0000256" key="1">
    <source>
        <dbReference type="ARBA" id="ARBA00004255"/>
    </source>
</evidence>
<dbReference type="GO" id="GO:0012505">
    <property type="term" value="C:endomembrane system"/>
    <property type="evidence" value="ECO:0007669"/>
    <property type="project" value="UniProtKB-ARBA"/>
</dbReference>
<dbReference type="Gene3D" id="1.10.3630.10">
    <property type="entry name" value="yeast vps74-n-term truncation variant domain like"/>
    <property type="match status" value="1"/>
</dbReference>
<keyword evidence="4" id="KW-0472">Membrane</keyword>
<accession>A0A919JN47</accession>
<evidence type="ECO:0008006" key="7">
    <source>
        <dbReference type="Google" id="ProtNLM"/>
    </source>
</evidence>
<evidence type="ECO:0000313" key="6">
    <source>
        <dbReference type="Proteomes" id="UP000647172"/>
    </source>
</evidence>
<dbReference type="Proteomes" id="UP000647172">
    <property type="component" value="Unassembled WGS sequence"/>
</dbReference>
<dbReference type="EMBL" id="BOMQ01000041">
    <property type="protein sequence ID" value="GIE49839.1"/>
    <property type="molecule type" value="Genomic_DNA"/>
</dbReference>
<protein>
    <recommendedName>
        <fullName evidence="7">GPP34 family phosphoprotein</fullName>
    </recommendedName>
</protein>
<name>A0A919JN47_9ACTN</name>
<sequence>MLTRQQDKVLLVFPRTRYPAPHGVEPVPETEARQRLTAAVSATGPVEPRTAALCALVAATGLDRKVFRSLDRKRVSERLKEITAGDWAATAVKRTIDEIQTAVLVAVLAASTSSAATS</sequence>
<keyword evidence="6" id="KW-1185">Reference proteome</keyword>
<reference evidence="5" key="1">
    <citation type="submission" date="2021-01" db="EMBL/GenBank/DDBJ databases">
        <title>Whole genome shotgun sequence of Actinoplanes nipponensis NBRC 14063.</title>
        <authorList>
            <person name="Komaki H."/>
            <person name="Tamura T."/>
        </authorList>
    </citation>
    <scope>NUCLEOTIDE SEQUENCE</scope>
    <source>
        <strain evidence="5">NBRC 14063</strain>
    </source>
</reference>
<dbReference type="GO" id="GO:0005737">
    <property type="term" value="C:cytoplasm"/>
    <property type="evidence" value="ECO:0007669"/>
    <property type="project" value="UniProtKB-ARBA"/>
</dbReference>
<organism evidence="5 6">
    <name type="scientific">Actinoplanes nipponensis</name>
    <dbReference type="NCBI Taxonomy" id="135950"/>
    <lineage>
        <taxon>Bacteria</taxon>
        <taxon>Bacillati</taxon>
        <taxon>Actinomycetota</taxon>
        <taxon>Actinomycetes</taxon>
        <taxon>Micromonosporales</taxon>
        <taxon>Micromonosporaceae</taxon>
        <taxon>Actinoplanes</taxon>
    </lineage>
</organism>
<keyword evidence="3" id="KW-0446">Lipid-binding</keyword>
<dbReference type="Pfam" id="PF05719">
    <property type="entry name" value="GPP34"/>
    <property type="match status" value="1"/>
</dbReference>
<evidence type="ECO:0000313" key="5">
    <source>
        <dbReference type="EMBL" id="GIE49839.1"/>
    </source>
</evidence>
<comment type="caution">
    <text evidence="5">The sequence shown here is derived from an EMBL/GenBank/DDBJ whole genome shotgun (WGS) entry which is preliminary data.</text>
</comment>
<keyword evidence="2" id="KW-0333">Golgi apparatus</keyword>
<comment type="subcellular location">
    <subcellularLocation>
        <location evidence="1">Golgi apparatus membrane</location>
        <topology evidence="1">Peripheral membrane protein</topology>
        <orientation evidence="1">Cytoplasmic side</orientation>
    </subcellularLocation>
</comment>
<evidence type="ECO:0000256" key="4">
    <source>
        <dbReference type="ARBA" id="ARBA00023136"/>
    </source>
</evidence>
<dbReference type="InterPro" id="IPR008628">
    <property type="entry name" value="GPP34-like"/>
</dbReference>
<evidence type="ECO:0000256" key="2">
    <source>
        <dbReference type="ARBA" id="ARBA00023034"/>
    </source>
</evidence>
<evidence type="ECO:0000256" key="3">
    <source>
        <dbReference type="ARBA" id="ARBA00023121"/>
    </source>
</evidence>
<proteinExistence type="predicted"/>
<gene>
    <name evidence="5" type="ORF">Ani05nite_33730</name>
</gene>
<dbReference type="InterPro" id="IPR038261">
    <property type="entry name" value="GPP34-like_sf"/>
</dbReference>